<feature type="compositionally biased region" description="Basic and acidic residues" evidence="1">
    <location>
        <begin position="40"/>
        <end position="61"/>
    </location>
</feature>
<evidence type="ECO:0000313" key="2">
    <source>
        <dbReference type="EMBL" id="KAH6603188.1"/>
    </source>
</evidence>
<sequence length="134" mass="15050">MPWMWKWQNVVPSRSAETRLTNPHNIAILLMKPLHVFPCRERAGKPPQRMKEGSVNKDARRGAGVIRAHNQQHTEQSRSKLVAAGLDKADEQDGRCSDVGEKQLPRIAVDLKGPKYEMVSSDACGKRKSCCCFP</sequence>
<gene>
    <name evidence="2" type="ORF">Trco_007963</name>
</gene>
<dbReference type="Proteomes" id="UP000827724">
    <property type="component" value="Unassembled WGS sequence"/>
</dbReference>
<proteinExistence type="predicted"/>
<keyword evidence="3" id="KW-1185">Reference proteome</keyword>
<organism evidence="2 3">
    <name type="scientific">Trichoderma cornu-damae</name>
    <dbReference type="NCBI Taxonomy" id="654480"/>
    <lineage>
        <taxon>Eukaryota</taxon>
        <taxon>Fungi</taxon>
        <taxon>Dikarya</taxon>
        <taxon>Ascomycota</taxon>
        <taxon>Pezizomycotina</taxon>
        <taxon>Sordariomycetes</taxon>
        <taxon>Hypocreomycetidae</taxon>
        <taxon>Hypocreales</taxon>
        <taxon>Hypocreaceae</taxon>
        <taxon>Trichoderma</taxon>
    </lineage>
</organism>
<evidence type="ECO:0000256" key="1">
    <source>
        <dbReference type="SAM" id="MobiDB-lite"/>
    </source>
</evidence>
<accession>A0A9P8TSL1</accession>
<comment type="caution">
    <text evidence="2">The sequence shown here is derived from an EMBL/GenBank/DDBJ whole genome shotgun (WGS) entry which is preliminary data.</text>
</comment>
<feature type="region of interest" description="Disordered" evidence="1">
    <location>
        <begin position="40"/>
        <end position="81"/>
    </location>
</feature>
<reference evidence="2" key="1">
    <citation type="submission" date="2021-08" db="EMBL/GenBank/DDBJ databases">
        <title>Chromosome-Level Trichoderma cornu-damae using Hi-C Data.</title>
        <authorList>
            <person name="Kim C.S."/>
        </authorList>
    </citation>
    <scope>NUCLEOTIDE SEQUENCE</scope>
    <source>
        <strain evidence="2">KA19-0412C</strain>
    </source>
</reference>
<evidence type="ECO:0000313" key="3">
    <source>
        <dbReference type="Proteomes" id="UP000827724"/>
    </source>
</evidence>
<dbReference type="EMBL" id="JAIWOZ010000007">
    <property type="protein sequence ID" value="KAH6603188.1"/>
    <property type="molecule type" value="Genomic_DNA"/>
</dbReference>
<name>A0A9P8TSL1_9HYPO</name>
<protein>
    <submittedName>
        <fullName evidence="2">Uncharacterized protein</fullName>
    </submittedName>
</protein>
<dbReference type="AlphaFoldDB" id="A0A9P8TSL1"/>